<organism evidence="2 3">
    <name type="scientific">Chlamydomonas eustigma</name>
    <dbReference type="NCBI Taxonomy" id="1157962"/>
    <lineage>
        <taxon>Eukaryota</taxon>
        <taxon>Viridiplantae</taxon>
        <taxon>Chlorophyta</taxon>
        <taxon>core chlorophytes</taxon>
        <taxon>Chlorophyceae</taxon>
        <taxon>CS clade</taxon>
        <taxon>Chlamydomonadales</taxon>
        <taxon>Chlamydomonadaceae</taxon>
        <taxon>Chlamydomonas</taxon>
    </lineage>
</organism>
<accession>A0A250XNG6</accession>
<evidence type="ECO:0000256" key="1">
    <source>
        <dbReference type="SAM" id="SignalP"/>
    </source>
</evidence>
<keyword evidence="1" id="KW-0732">Signal</keyword>
<dbReference type="SUPFAM" id="SSF69000">
    <property type="entry name" value="FAD-dependent thiol oxidase"/>
    <property type="match status" value="1"/>
</dbReference>
<dbReference type="Proteomes" id="UP000232323">
    <property type="component" value="Unassembled WGS sequence"/>
</dbReference>
<keyword evidence="3" id="KW-1185">Reference proteome</keyword>
<dbReference type="GO" id="GO:0016972">
    <property type="term" value="F:thiol oxidase activity"/>
    <property type="evidence" value="ECO:0007669"/>
    <property type="project" value="InterPro"/>
</dbReference>
<reference evidence="2 3" key="1">
    <citation type="submission" date="2017-08" db="EMBL/GenBank/DDBJ databases">
        <title>Acidophilic green algal genome provides insights into adaptation to an acidic environment.</title>
        <authorList>
            <person name="Hirooka S."/>
            <person name="Hirose Y."/>
            <person name="Kanesaki Y."/>
            <person name="Higuchi S."/>
            <person name="Fujiwara T."/>
            <person name="Onuma R."/>
            <person name="Era A."/>
            <person name="Ohbayashi R."/>
            <person name="Uzuka A."/>
            <person name="Nozaki H."/>
            <person name="Yoshikawa H."/>
            <person name="Miyagishima S.Y."/>
        </authorList>
    </citation>
    <scope>NUCLEOTIDE SEQUENCE [LARGE SCALE GENOMIC DNA]</scope>
    <source>
        <strain evidence="2 3">NIES-2499</strain>
    </source>
</reference>
<evidence type="ECO:0000313" key="3">
    <source>
        <dbReference type="Proteomes" id="UP000232323"/>
    </source>
</evidence>
<dbReference type="InterPro" id="IPR036774">
    <property type="entry name" value="ERV/ALR_sulphydryl_oxid_sf"/>
</dbReference>
<name>A0A250XNG6_9CHLO</name>
<dbReference type="EMBL" id="BEGY01000130">
    <property type="protein sequence ID" value="GAX84635.1"/>
    <property type="molecule type" value="Genomic_DNA"/>
</dbReference>
<feature type="chain" id="PRO_5012490589" evidence="1">
    <location>
        <begin position="19"/>
        <end position="134"/>
    </location>
</feature>
<evidence type="ECO:0000313" key="2">
    <source>
        <dbReference type="EMBL" id="GAX84635.1"/>
    </source>
</evidence>
<proteinExistence type="predicted"/>
<sequence>MITIVLLTLTGCTGCLLGRQVSTSQQHQQQVERTFVECGVTITERADASPKIGSCQMNTTGDPRVFGPDAWKTFHRFANSYPESPNKKSSLRIMRSLRGWHALSVRGGSVHDSTLPCQLVSACALQCGAAHQPM</sequence>
<dbReference type="AlphaFoldDB" id="A0A250XNG6"/>
<comment type="caution">
    <text evidence="2">The sequence shown here is derived from an EMBL/GenBank/DDBJ whole genome shotgun (WGS) entry which is preliminary data.</text>
</comment>
<gene>
    <name evidence="2" type="ORF">CEUSTIGMA_g12056.t1</name>
</gene>
<feature type="signal peptide" evidence="1">
    <location>
        <begin position="1"/>
        <end position="18"/>
    </location>
</feature>
<protein>
    <submittedName>
        <fullName evidence="2">Uncharacterized protein</fullName>
    </submittedName>
</protein>